<keyword evidence="4" id="KW-1185">Reference proteome</keyword>
<evidence type="ECO:0000256" key="1">
    <source>
        <dbReference type="PROSITE-ProRule" id="PRU00169"/>
    </source>
</evidence>
<name>A0A2S1LQF1_9FLAO</name>
<dbReference type="InterPro" id="IPR001789">
    <property type="entry name" value="Sig_transdc_resp-reg_receiver"/>
</dbReference>
<evidence type="ECO:0000313" key="3">
    <source>
        <dbReference type="EMBL" id="AWG25980.1"/>
    </source>
</evidence>
<dbReference type="PROSITE" id="PS50110">
    <property type="entry name" value="RESPONSE_REGULATORY"/>
    <property type="match status" value="1"/>
</dbReference>
<dbReference type="AlphaFoldDB" id="A0A2S1LQF1"/>
<dbReference type="GO" id="GO:0000160">
    <property type="term" value="P:phosphorelay signal transduction system"/>
    <property type="evidence" value="ECO:0007669"/>
    <property type="project" value="InterPro"/>
</dbReference>
<accession>A0A2S1LQF1</accession>
<dbReference type="InterPro" id="IPR052893">
    <property type="entry name" value="TCS_response_regulator"/>
</dbReference>
<reference evidence="3 4" key="1">
    <citation type="submission" date="2017-04" db="EMBL/GenBank/DDBJ databases">
        <title>Complete genome sequence of Flavobacterium kingsejong AJ004.</title>
        <authorList>
            <person name="Lee P.C."/>
        </authorList>
    </citation>
    <scope>NUCLEOTIDE SEQUENCE [LARGE SCALE GENOMIC DNA]</scope>
    <source>
        <strain evidence="3 4">AJ004</strain>
    </source>
</reference>
<protein>
    <recommendedName>
        <fullName evidence="2">Response regulatory domain-containing protein</fullName>
    </recommendedName>
</protein>
<dbReference type="PANTHER" id="PTHR44520">
    <property type="entry name" value="RESPONSE REGULATOR RCP1-RELATED"/>
    <property type="match status" value="1"/>
</dbReference>
<dbReference type="PANTHER" id="PTHR44520:SF2">
    <property type="entry name" value="RESPONSE REGULATOR RCP1"/>
    <property type="match status" value="1"/>
</dbReference>
<evidence type="ECO:0000259" key="2">
    <source>
        <dbReference type="PROSITE" id="PS50110"/>
    </source>
</evidence>
<dbReference type="EMBL" id="CP020919">
    <property type="protein sequence ID" value="AWG25980.1"/>
    <property type="molecule type" value="Genomic_DNA"/>
</dbReference>
<dbReference type="Pfam" id="PF00072">
    <property type="entry name" value="Response_reg"/>
    <property type="match status" value="1"/>
</dbReference>
<sequence length="151" mass="17175">MNNKENLKILLTDDDPDDRDLFKEAISELNLKHPVEYCVNGLELLERLKSGGENPDLIFLDLNMPMLSGVETLEEIRKDPRFKNIPIIAIYSTSSSEADHKKTFLSGANAYVTKPVCFKQLKLLLEKVIETDWSKQIADSNMETFVISISK</sequence>
<dbReference type="KEGG" id="fki:FK004_12485"/>
<dbReference type="SMART" id="SM00448">
    <property type="entry name" value="REC"/>
    <property type="match status" value="1"/>
</dbReference>
<dbReference type="Proteomes" id="UP000244677">
    <property type="component" value="Chromosome"/>
</dbReference>
<organism evidence="3 4">
    <name type="scientific">Flavobacterium kingsejongi</name>
    <dbReference type="NCBI Taxonomy" id="1678728"/>
    <lineage>
        <taxon>Bacteria</taxon>
        <taxon>Pseudomonadati</taxon>
        <taxon>Bacteroidota</taxon>
        <taxon>Flavobacteriia</taxon>
        <taxon>Flavobacteriales</taxon>
        <taxon>Flavobacteriaceae</taxon>
        <taxon>Flavobacterium</taxon>
    </lineage>
</organism>
<dbReference type="SUPFAM" id="SSF52172">
    <property type="entry name" value="CheY-like"/>
    <property type="match status" value="1"/>
</dbReference>
<feature type="domain" description="Response regulatory" evidence="2">
    <location>
        <begin position="8"/>
        <end position="129"/>
    </location>
</feature>
<dbReference type="RefSeq" id="WP_108737522.1">
    <property type="nucleotide sequence ID" value="NZ_CP020919.1"/>
</dbReference>
<dbReference type="InterPro" id="IPR011006">
    <property type="entry name" value="CheY-like_superfamily"/>
</dbReference>
<evidence type="ECO:0000313" key="4">
    <source>
        <dbReference type="Proteomes" id="UP000244677"/>
    </source>
</evidence>
<gene>
    <name evidence="3" type="ORF">FK004_12485</name>
</gene>
<proteinExistence type="predicted"/>
<feature type="modified residue" description="4-aspartylphosphate" evidence="1">
    <location>
        <position position="61"/>
    </location>
</feature>
<dbReference type="Gene3D" id="3.40.50.2300">
    <property type="match status" value="1"/>
</dbReference>
<keyword evidence="1" id="KW-0597">Phosphoprotein</keyword>
<dbReference type="OrthoDB" id="7631574at2"/>